<dbReference type="Pfam" id="PF01761">
    <property type="entry name" value="DHQ_synthase"/>
    <property type="match status" value="1"/>
</dbReference>
<evidence type="ECO:0000256" key="8">
    <source>
        <dbReference type="ARBA" id="ARBA00017684"/>
    </source>
</evidence>
<dbReference type="SUPFAM" id="SSF56796">
    <property type="entry name" value="Dehydroquinate synthase-like"/>
    <property type="match status" value="1"/>
</dbReference>
<dbReference type="GO" id="GO:0000166">
    <property type="term" value="F:nucleotide binding"/>
    <property type="evidence" value="ECO:0007669"/>
    <property type="project" value="UniProtKB-KW"/>
</dbReference>
<comment type="catalytic activity">
    <reaction evidence="1 18">
        <text>7-phospho-2-dehydro-3-deoxy-D-arabino-heptonate = 3-dehydroquinate + phosphate</text>
        <dbReference type="Rhea" id="RHEA:21968"/>
        <dbReference type="ChEBI" id="CHEBI:32364"/>
        <dbReference type="ChEBI" id="CHEBI:43474"/>
        <dbReference type="ChEBI" id="CHEBI:58394"/>
        <dbReference type="EC" id="4.2.3.4"/>
    </reaction>
</comment>
<evidence type="ECO:0000256" key="11">
    <source>
        <dbReference type="ARBA" id="ARBA00022723"/>
    </source>
</evidence>
<comment type="caution">
    <text evidence="18">Lacks conserved residue(s) required for the propagation of feature annotation.</text>
</comment>
<dbReference type="InterPro" id="IPR050071">
    <property type="entry name" value="Dehydroquinate_synthase"/>
</dbReference>
<evidence type="ECO:0000259" key="20">
    <source>
        <dbReference type="Pfam" id="PF24621"/>
    </source>
</evidence>
<feature type="domain" description="3-dehydroquinate synthase C-terminal" evidence="20">
    <location>
        <begin position="179"/>
        <end position="323"/>
    </location>
</feature>
<feature type="binding site" evidence="18">
    <location>
        <begin position="69"/>
        <end position="74"/>
    </location>
    <ligand>
        <name>NAD(+)</name>
        <dbReference type="ChEBI" id="CHEBI:57540"/>
    </ligand>
</feature>
<comment type="cofactor">
    <cofactor evidence="18">
        <name>Co(2+)</name>
        <dbReference type="ChEBI" id="CHEBI:48828"/>
    </cofactor>
    <cofactor evidence="18">
        <name>Zn(2+)</name>
        <dbReference type="ChEBI" id="CHEBI:29105"/>
    </cofactor>
    <text evidence="18">Binds 1 divalent metal cation per subunit. Can use either Co(2+) or Zn(2+).</text>
</comment>
<dbReference type="NCBIfam" id="TIGR01357">
    <property type="entry name" value="aroB"/>
    <property type="match status" value="1"/>
</dbReference>
<keyword evidence="15 18" id="KW-0057">Aromatic amino acid biosynthesis</keyword>
<dbReference type="GO" id="GO:0046872">
    <property type="term" value="F:metal ion binding"/>
    <property type="evidence" value="ECO:0007669"/>
    <property type="project" value="UniProtKB-KW"/>
</dbReference>
<evidence type="ECO:0000313" key="21">
    <source>
        <dbReference type="EMBL" id="SDH65921.1"/>
    </source>
</evidence>
<evidence type="ECO:0000256" key="16">
    <source>
        <dbReference type="ARBA" id="ARBA00023239"/>
    </source>
</evidence>
<dbReference type="GO" id="GO:0005737">
    <property type="term" value="C:cytoplasm"/>
    <property type="evidence" value="ECO:0007669"/>
    <property type="project" value="UniProtKB-SubCell"/>
</dbReference>
<accession>A0A1G8E7R8</accession>
<comment type="pathway">
    <text evidence="5 18">Metabolic intermediate biosynthesis; chorismate biosynthesis; chorismate from D-erythrose 4-phosphate and phosphoenolpyruvate: step 2/7.</text>
</comment>
<feature type="binding site" evidence="18">
    <location>
        <position position="149"/>
    </location>
    <ligand>
        <name>NAD(+)</name>
        <dbReference type="ChEBI" id="CHEBI:57540"/>
    </ligand>
</feature>
<dbReference type="Pfam" id="PF24621">
    <property type="entry name" value="DHQS_C"/>
    <property type="match status" value="1"/>
</dbReference>
<sequence>MQTLHVDLAERSYPIHIGAGLLGRADLLAPHIVGRQVAIVTNETIAPLYLSTLQATLADYRVTSVVLPDGEAFKNWETLQIIFDGLLAARHDRRTTVIALGGGVIGDMAGFAAACYQRGVNFIQIPTTLLSQVDSSVGGKTGINHPLGKNMVGAFYQPQAVLIDTRSLHTLPPRELSAGLAEVIKYGLICDEPFLGWLETNMSALRGLDPLALTQAIERSCAAKARVVGADERETGVRATLNLGHTFGHAIETHMGYGVWLHGEAVAAGTAMALEMSQRLGWITAEERDRGIRLFLAAGLPVVPPQEMTPADFLEHMAVDKKVLDGQLRLVLLRSLGEAVVTSDYPRDILSATLAADYPALVARLNNQ</sequence>
<dbReference type="InterPro" id="IPR030963">
    <property type="entry name" value="DHQ_synth_fam"/>
</dbReference>
<evidence type="ECO:0000256" key="1">
    <source>
        <dbReference type="ARBA" id="ARBA00001393"/>
    </source>
</evidence>
<comment type="subcellular location">
    <subcellularLocation>
        <location evidence="4 18">Cytoplasm</location>
    </subcellularLocation>
</comment>
<reference evidence="21 22" key="1">
    <citation type="submission" date="2016-10" db="EMBL/GenBank/DDBJ databases">
        <authorList>
            <person name="de Groot N.N."/>
        </authorList>
    </citation>
    <scope>NUCLEOTIDE SEQUENCE [LARGE SCALE GENOMIC DNA]</scope>
    <source>
        <strain evidence="21 22">LMG 18387</strain>
    </source>
</reference>
<dbReference type="AlphaFoldDB" id="A0A1G8E7R8"/>
<feature type="binding site" evidence="18">
    <location>
        <position position="140"/>
    </location>
    <ligand>
        <name>NAD(+)</name>
        <dbReference type="ChEBI" id="CHEBI:57540"/>
    </ligand>
</feature>
<keyword evidence="11 18" id="KW-0479">Metal-binding</keyword>
<feature type="binding site" evidence="18">
    <location>
        <position position="262"/>
    </location>
    <ligand>
        <name>Zn(2+)</name>
        <dbReference type="ChEBI" id="CHEBI:29105"/>
    </ligand>
</feature>
<dbReference type="PANTHER" id="PTHR43622">
    <property type="entry name" value="3-DEHYDROQUINATE SYNTHASE"/>
    <property type="match status" value="1"/>
</dbReference>
<evidence type="ECO:0000256" key="4">
    <source>
        <dbReference type="ARBA" id="ARBA00004496"/>
    </source>
</evidence>
<dbReference type="EMBL" id="FNDG01000006">
    <property type="protein sequence ID" value="SDH65921.1"/>
    <property type="molecule type" value="Genomic_DNA"/>
</dbReference>
<feature type="domain" description="3-dehydroquinate synthase N-terminal" evidence="19">
    <location>
        <begin position="65"/>
        <end position="177"/>
    </location>
</feature>
<dbReference type="HAMAP" id="MF_00110">
    <property type="entry name" value="DHQ_synthase"/>
    <property type="match status" value="1"/>
</dbReference>
<proteinExistence type="inferred from homology"/>
<dbReference type="InterPro" id="IPR030960">
    <property type="entry name" value="DHQS/DOIS_N"/>
</dbReference>
<dbReference type="FunFam" id="3.40.50.1970:FF:000001">
    <property type="entry name" value="3-dehydroquinate synthase"/>
    <property type="match status" value="1"/>
</dbReference>
<dbReference type="UniPathway" id="UPA00053">
    <property type="reaction ID" value="UER00085"/>
</dbReference>
<feature type="binding site" evidence="18">
    <location>
        <begin position="103"/>
        <end position="107"/>
    </location>
    <ligand>
        <name>NAD(+)</name>
        <dbReference type="ChEBI" id="CHEBI:57540"/>
    </ligand>
</feature>
<evidence type="ECO:0000256" key="15">
    <source>
        <dbReference type="ARBA" id="ARBA00023141"/>
    </source>
</evidence>
<feature type="binding site" evidence="18">
    <location>
        <begin position="127"/>
        <end position="128"/>
    </location>
    <ligand>
        <name>NAD(+)</name>
        <dbReference type="ChEBI" id="CHEBI:57540"/>
    </ligand>
</feature>
<dbReference type="Gene3D" id="1.20.1090.10">
    <property type="entry name" value="Dehydroquinate synthase-like - alpha domain"/>
    <property type="match status" value="1"/>
</dbReference>
<dbReference type="GO" id="GO:0008652">
    <property type="term" value="P:amino acid biosynthetic process"/>
    <property type="evidence" value="ECO:0007669"/>
    <property type="project" value="UniProtKB-KW"/>
</dbReference>
<dbReference type="STRING" id="29435.SAMN05216588_106106"/>
<evidence type="ECO:0000313" key="22">
    <source>
        <dbReference type="Proteomes" id="UP000198606"/>
    </source>
</evidence>
<evidence type="ECO:0000256" key="7">
    <source>
        <dbReference type="ARBA" id="ARBA00013031"/>
    </source>
</evidence>
<organism evidence="21 22">
    <name type="scientific">Phytopseudomonas flavescens</name>
    <dbReference type="NCBI Taxonomy" id="29435"/>
    <lineage>
        <taxon>Bacteria</taxon>
        <taxon>Pseudomonadati</taxon>
        <taxon>Pseudomonadota</taxon>
        <taxon>Gammaproteobacteria</taxon>
        <taxon>Pseudomonadales</taxon>
        <taxon>Pseudomonadaceae</taxon>
        <taxon>Phytopseudomonas</taxon>
    </lineage>
</organism>
<keyword evidence="17 18" id="KW-0170">Cobalt</keyword>
<dbReference type="GO" id="GO:0009423">
    <property type="term" value="P:chorismate biosynthetic process"/>
    <property type="evidence" value="ECO:0007669"/>
    <property type="project" value="UniProtKB-UniRule"/>
</dbReference>
<keyword evidence="12 18" id="KW-0547">Nucleotide-binding</keyword>
<keyword evidence="16 18" id="KW-0456">Lyase</keyword>
<dbReference type="EC" id="4.2.3.4" evidence="7 18"/>
<name>A0A1G8E7R8_9GAMM</name>
<gene>
    <name evidence="18" type="primary">aroB</name>
    <name evidence="21" type="ORF">SAMN05216588_106106</name>
</gene>
<keyword evidence="10 18" id="KW-0028">Amino-acid biosynthesis</keyword>
<evidence type="ECO:0000256" key="13">
    <source>
        <dbReference type="ARBA" id="ARBA00022833"/>
    </source>
</evidence>
<evidence type="ECO:0000256" key="14">
    <source>
        <dbReference type="ARBA" id="ARBA00023027"/>
    </source>
</evidence>
<dbReference type="PIRSF" id="PIRSF001455">
    <property type="entry name" value="DHQ_synth"/>
    <property type="match status" value="1"/>
</dbReference>
<dbReference type="InterPro" id="IPR056179">
    <property type="entry name" value="DHQS_C"/>
</dbReference>
<feature type="binding site" evidence="18">
    <location>
        <position position="182"/>
    </location>
    <ligand>
        <name>Zn(2+)</name>
        <dbReference type="ChEBI" id="CHEBI:29105"/>
    </ligand>
</feature>
<keyword evidence="13 18" id="KW-0862">Zinc</keyword>
<dbReference type="GO" id="GO:0009073">
    <property type="term" value="P:aromatic amino acid family biosynthetic process"/>
    <property type="evidence" value="ECO:0007669"/>
    <property type="project" value="UniProtKB-KW"/>
</dbReference>
<evidence type="ECO:0000256" key="17">
    <source>
        <dbReference type="ARBA" id="ARBA00023285"/>
    </source>
</evidence>
<comment type="function">
    <text evidence="3 18">Catalyzes the conversion of 3-deoxy-D-arabino-heptulosonate 7-phosphate (DAHP) to dehydroquinate (DHQ).</text>
</comment>
<feature type="binding site" evidence="18">
    <location>
        <position position="245"/>
    </location>
    <ligand>
        <name>Zn(2+)</name>
        <dbReference type="ChEBI" id="CHEBI:29105"/>
    </ligand>
</feature>
<dbReference type="InterPro" id="IPR016037">
    <property type="entry name" value="DHQ_synth_AroB"/>
</dbReference>
<dbReference type="CDD" id="cd08195">
    <property type="entry name" value="DHQS"/>
    <property type="match status" value="1"/>
</dbReference>
<evidence type="ECO:0000256" key="18">
    <source>
        <dbReference type="HAMAP-Rule" id="MF_00110"/>
    </source>
</evidence>
<evidence type="ECO:0000256" key="12">
    <source>
        <dbReference type="ARBA" id="ARBA00022741"/>
    </source>
</evidence>
<dbReference type="FunFam" id="1.20.1090.10:FF:000002">
    <property type="entry name" value="3-dehydroquinate synthase"/>
    <property type="match status" value="1"/>
</dbReference>
<keyword evidence="9 18" id="KW-0963">Cytoplasm</keyword>
<protein>
    <recommendedName>
        <fullName evidence="8 18">3-dehydroquinate synthase</fullName>
        <shortName evidence="18">DHQS</shortName>
        <ecNumber evidence="7 18">4.2.3.4</ecNumber>
    </recommendedName>
</protein>
<evidence type="ECO:0000256" key="10">
    <source>
        <dbReference type="ARBA" id="ARBA00022605"/>
    </source>
</evidence>
<keyword evidence="14 18" id="KW-0520">NAD</keyword>
<evidence type="ECO:0000259" key="19">
    <source>
        <dbReference type="Pfam" id="PF01761"/>
    </source>
</evidence>
<evidence type="ECO:0000256" key="6">
    <source>
        <dbReference type="ARBA" id="ARBA00005412"/>
    </source>
</evidence>
<dbReference type="Gene3D" id="3.40.50.1970">
    <property type="match status" value="1"/>
</dbReference>
<evidence type="ECO:0000256" key="3">
    <source>
        <dbReference type="ARBA" id="ARBA00003485"/>
    </source>
</evidence>
<dbReference type="RefSeq" id="WP_084304626.1">
    <property type="nucleotide sequence ID" value="NZ_FNDG01000006.1"/>
</dbReference>
<evidence type="ECO:0000256" key="2">
    <source>
        <dbReference type="ARBA" id="ARBA00001911"/>
    </source>
</evidence>
<dbReference type="PANTHER" id="PTHR43622:SF7">
    <property type="entry name" value="3-DEHYDROQUINATE SYNTHASE, CHLOROPLASTIC"/>
    <property type="match status" value="1"/>
</dbReference>
<comment type="similarity">
    <text evidence="6 18">Belongs to the sugar phosphate cyclases superfamily. Dehydroquinate synthase family.</text>
</comment>
<evidence type="ECO:0000256" key="5">
    <source>
        <dbReference type="ARBA" id="ARBA00004661"/>
    </source>
</evidence>
<dbReference type="Proteomes" id="UP000198606">
    <property type="component" value="Unassembled WGS sequence"/>
</dbReference>
<comment type="cofactor">
    <cofactor evidence="2 18">
        <name>NAD(+)</name>
        <dbReference type="ChEBI" id="CHEBI:57540"/>
    </cofactor>
</comment>
<evidence type="ECO:0000256" key="9">
    <source>
        <dbReference type="ARBA" id="ARBA00022490"/>
    </source>
</evidence>
<dbReference type="GO" id="GO:0003856">
    <property type="term" value="F:3-dehydroquinate synthase activity"/>
    <property type="evidence" value="ECO:0007669"/>
    <property type="project" value="UniProtKB-UniRule"/>
</dbReference>